<evidence type="ECO:0000256" key="9">
    <source>
        <dbReference type="ARBA" id="ARBA00023002"/>
    </source>
</evidence>
<dbReference type="EC" id="1.2.4.2" evidence="5"/>
<dbReference type="GO" id="GO:0046872">
    <property type="term" value="F:metal ion binding"/>
    <property type="evidence" value="ECO:0007669"/>
    <property type="project" value="UniProtKB-KW"/>
</dbReference>
<dbReference type="GO" id="GO:0045252">
    <property type="term" value="C:oxoglutarate dehydrogenase complex"/>
    <property type="evidence" value="ECO:0007669"/>
    <property type="project" value="TreeGrafter"/>
</dbReference>
<evidence type="ECO:0000256" key="3">
    <source>
        <dbReference type="ARBA" id="ARBA00004173"/>
    </source>
</evidence>
<evidence type="ECO:0000256" key="2">
    <source>
        <dbReference type="ARBA" id="ARBA00001964"/>
    </source>
</evidence>
<dbReference type="FunFam" id="3.40.50.970:FF:000002">
    <property type="entry name" value="2-oxoglutarate dehydrogenase, E1 component"/>
    <property type="match status" value="1"/>
</dbReference>
<dbReference type="InterPro" id="IPR032106">
    <property type="entry name" value="2-oxogl_dehyd_N"/>
</dbReference>
<evidence type="ECO:0000256" key="15">
    <source>
        <dbReference type="ARBA" id="ARBA00051911"/>
    </source>
</evidence>
<dbReference type="RefSeq" id="XP_024663441.1">
    <property type="nucleotide sequence ID" value="XM_024807673.1"/>
</dbReference>
<comment type="catalytic activity">
    <reaction evidence="15">
        <text>N(6)-[(R)-lipoyl]-L-lysyl-[protein] + 2-oxoglutarate + H(+) = N(6)-[(R)-S(8)-succinyldihydrolipoyl]-L-lysyl-[protein] + CO2</text>
        <dbReference type="Rhea" id="RHEA:12188"/>
        <dbReference type="Rhea" id="RHEA-COMP:10474"/>
        <dbReference type="Rhea" id="RHEA-COMP:20092"/>
        <dbReference type="ChEBI" id="CHEBI:15378"/>
        <dbReference type="ChEBI" id="CHEBI:16526"/>
        <dbReference type="ChEBI" id="CHEBI:16810"/>
        <dbReference type="ChEBI" id="CHEBI:83099"/>
        <dbReference type="ChEBI" id="CHEBI:83120"/>
        <dbReference type="EC" id="1.2.4.2"/>
    </reaction>
</comment>
<evidence type="ECO:0000256" key="4">
    <source>
        <dbReference type="ARBA" id="ARBA00006936"/>
    </source>
</evidence>
<dbReference type="SMART" id="SM00861">
    <property type="entry name" value="Transket_pyr"/>
    <property type="match status" value="1"/>
</dbReference>
<dbReference type="PANTHER" id="PTHR23152:SF4">
    <property type="entry name" value="2-OXOADIPATE DEHYDROGENASE COMPLEX COMPONENT E1"/>
    <property type="match status" value="1"/>
</dbReference>
<dbReference type="GO" id="GO:0005739">
    <property type="term" value="C:mitochondrion"/>
    <property type="evidence" value="ECO:0007669"/>
    <property type="project" value="UniProtKB-SubCell"/>
</dbReference>
<dbReference type="NCBIfam" id="TIGR00239">
    <property type="entry name" value="2oxo_dh_E1"/>
    <property type="match status" value="1"/>
</dbReference>
<dbReference type="InterPro" id="IPR005475">
    <property type="entry name" value="Transketolase-like_Pyr-bd"/>
</dbReference>
<dbReference type="InterPro" id="IPR042179">
    <property type="entry name" value="KGD_C_sf"/>
</dbReference>
<dbReference type="Pfam" id="PF16870">
    <property type="entry name" value="OxoGdeHyase_C"/>
    <property type="match status" value="1"/>
</dbReference>
<feature type="domain" description="Transketolase-like pyrimidine-binding" evidence="16">
    <location>
        <begin position="639"/>
        <end position="849"/>
    </location>
</feature>
<comment type="caution">
    <text evidence="17">The sequence shown here is derived from an EMBL/GenBank/DDBJ whole genome shotgun (WGS) entry which is preliminary data.</text>
</comment>
<evidence type="ECO:0000256" key="1">
    <source>
        <dbReference type="ARBA" id="ARBA00001946"/>
    </source>
</evidence>
<evidence type="ECO:0000256" key="10">
    <source>
        <dbReference type="ARBA" id="ARBA00023052"/>
    </source>
</evidence>
<comment type="function">
    <text evidence="12">The 2-oxoglutarate dehydrogenase complex catalyzes the overall conversion of 2-oxoglutarate to succinyl-CoA and CO(2). It contains multiple copies of three enzymatic components: 2-oxoglutarate dehydrogenase (E1), dihydrolipoamide succinyltransferase (E2) and lipoamide dehydrogenase (E3).</text>
</comment>
<dbReference type="Pfam" id="PF00676">
    <property type="entry name" value="E1_dh"/>
    <property type="match status" value="1"/>
</dbReference>
<evidence type="ECO:0000256" key="5">
    <source>
        <dbReference type="ARBA" id="ARBA00012280"/>
    </source>
</evidence>
<evidence type="ECO:0000259" key="16">
    <source>
        <dbReference type="SMART" id="SM00861"/>
    </source>
</evidence>
<evidence type="ECO:0000256" key="11">
    <source>
        <dbReference type="ARBA" id="ARBA00023128"/>
    </source>
</evidence>
<keyword evidence="18" id="KW-1185">Reference proteome</keyword>
<dbReference type="Pfam" id="PF02779">
    <property type="entry name" value="Transket_pyr"/>
    <property type="match status" value="1"/>
</dbReference>
<evidence type="ECO:0000256" key="6">
    <source>
        <dbReference type="ARBA" id="ARBA00022723"/>
    </source>
</evidence>
<reference evidence="17 18" key="1">
    <citation type="submission" date="2017-04" db="EMBL/GenBank/DDBJ databases">
        <title>Genome sequencing of [Candida] sorbophila.</title>
        <authorList>
            <person name="Ahn J.O."/>
        </authorList>
    </citation>
    <scope>NUCLEOTIDE SEQUENCE [LARGE SCALE GENOMIC DNA]</scope>
    <source>
        <strain evidence="17 18">DS02</strain>
    </source>
</reference>
<dbReference type="InterPro" id="IPR031717">
    <property type="entry name" value="ODO-1/KGD_C"/>
</dbReference>
<accession>A0A2T0FEU2</accession>
<keyword evidence="10" id="KW-0786">Thiamine pyrophosphate</keyword>
<dbReference type="Gene3D" id="1.10.287.1150">
    <property type="entry name" value="TPP helical domain"/>
    <property type="match status" value="1"/>
</dbReference>
<gene>
    <name evidence="17" type="ORF">B9G98_01115</name>
</gene>
<keyword evidence="9" id="KW-0560">Oxidoreductase</keyword>
<dbReference type="SUPFAM" id="SSF52518">
    <property type="entry name" value="Thiamin diphosphate-binding fold (THDP-binding)"/>
    <property type="match status" value="2"/>
</dbReference>
<dbReference type="EMBL" id="NDIQ01000001">
    <property type="protein sequence ID" value="PRT53495.1"/>
    <property type="molecule type" value="Genomic_DNA"/>
</dbReference>
<dbReference type="PANTHER" id="PTHR23152">
    <property type="entry name" value="2-OXOGLUTARATE DEHYDROGENASE"/>
    <property type="match status" value="1"/>
</dbReference>
<protein>
    <recommendedName>
        <fullName evidence="13">2-oxoglutarate dehydrogenase, mitochondrial</fullName>
        <ecNumber evidence="5">1.2.4.2</ecNumber>
    </recommendedName>
    <alternativeName>
        <fullName evidence="14">2-oxoglutarate dehydrogenase complex component E1</fullName>
    </alternativeName>
</protein>
<dbReference type="GO" id="GO:0030976">
    <property type="term" value="F:thiamine pyrophosphate binding"/>
    <property type="evidence" value="ECO:0007669"/>
    <property type="project" value="InterPro"/>
</dbReference>
<comment type="subcellular location">
    <subcellularLocation>
        <location evidence="3">Mitochondrion</location>
    </subcellularLocation>
</comment>
<name>A0A2T0FEU2_9ASCO</name>
<dbReference type="InterPro" id="IPR011603">
    <property type="entry name" value="2oxoglutarate_DH_E1"/>
</dbReference>
<proteinExistence type="inferred from homology"/>
<evidence type="ECO:0000313" key="17">
    <source>
        <dbReference type="EMBL" id="PRT53495.1"/>
    </source>
</evidence>
<evidence type="ECO:0000313" key="18">
    <source>
        <dbReference type="Proteomes" id="UP000238350"/>
    </source>
</evidence>
<dbReference type="Pfam" id="PF16078">
    <property type="entry name" value="2-oxogl_dehyd_N"/>
    <property type="match status" value="1"/>
</dbReference>
<dbReference type="AlphaFoldDB" id="A0A2T0FEU2"/>
<evidence type="ECO:0000256" key="14">
    <source>
        <dbReference type="ARBA" id="ARBA00042984"/>
    </source>
</evidence>
<keyword evidence="6" id="KW-0479">Metal-binding</keyword>
<dbReference type="CDD" id="cd02016">
    <property type="entry name" value="TPP_E1_OGDC_like"/>
    <property type="match status" value="1"/>
</dbReference>
<dbReference type="GO" id="GO:0004591">
    <property type="term" value="F:oxoglutarate dehydrogenase (succinyl-transferring) activity"/>
    <property type="evidence" value="ECO:0007669"/>
    <property type="project" value="UniProtKB-EC"/>
</dbReference>
<evidence type="ECO:0000256" key="13">
    <source>
        <dbReference type="ARBA" id="ARBA00040267"/>
    </source>
</evidence>
<dbReference type="GO" id="GO:0006099">
    <property type="term" value="P:tricarboxylic acid cycle"/>
    <property type="evidence" value="ECO:0007669"/>
    <property type="project" value="TreeGrafter"/>
</dbReference>
<dbReference type="FunFam" id="3.40.50.12470:FF:000003">
    <property type="entry name" value="2-oxoglutarate dehydrogenase E1 component"/>
    <property type="match status" value="1"/>
</dbReference>
<dbReference type="Gene3D" id="3.40.50.12470">
    <property type="match status" value="1"/>
</dbReference>
<keyword evidence="7" id="KW-0460">Magnesium</keyword>
<dbReference type="InterPro" id="IPR001017">
    <property type="entry name" value="DH_E1"/>
</dbReference>
<dbReference type="Gene3D" id="3.40.50.970">
    <property type="match status" value="1"/>
</dbReference>
<comment type="cofactor">
    <cofactor evidence="1">
        <name>Mg(2+)</name>
        <dbReference type="ChEBI" id="CHEBI:18420"/>
    </cofactor>
</comment>
<evidence type="ECO:0000256" key="8">
    <source>
        <dbReference type="ARBA" id="ARBA00022946"/>
    </source>
</evidence>
<dbReference type="PIRSF" id="PIRSF000157">
    <property type="entry name" value="Oxoglu_dh_E1"/>
    <property type="match status" value="1"/>
</dbReference>
<evidence type="ECO:0000256" key="7">
    <source>
        <dbReference type="ARBA" id="ARBA00022842"/>
    </source>
</evidence>
<comment type="similarity">
    <text evidence="4">Belongs to the alpha-ketoglutarate dehydrogenase family.</text>
</comment>
<keyword evidence="8" id="KW-0809">Transit peptide</keyword>
<comment type="cofactor">
    <cofactor evidence="2">
        <name>thiamine diphosphate</name>
        <dbReference type="ChEBI" id="CHEBI:58937"/>
    </cofactor>
</comment>
<dbReference type="Proteomes" id="UP000238350">
    <property type="component" value="Unassembled WGS sequence"/>
</dbReference>
<dbReference type="InterPro" id="IPR029061">
    <property type="entry name" value="THDP-binding"/>
</dbReference>
<dbReference type="Gene3D" id="3.40.50.11610">
    <property type="entry name" value="Multifunctional 2-oxoglutarate metabolism enzyme, C-terminal domain"/>
    <property type="match status" value="1"/>
</dbReference>
<dbReference type="NCBIfam" id="NF006914">
    <property type="entry name" value="PRK09404.1"/>
    <property type="match status" value="1"/>
</dbReference>
<dbReference type="STRING" id="45607.A0A2T0FEU2"/>
<sequence length="1006" mass="113341">MLRTLSKQIGRVPAAARAIQKPIRPAVLSARRASTDADVFLQGTNANYIDEMYQAWKKDPSSVHVSWQAYFKNLDGGRPSQASFAAPPALGSGAPIAPHTNIDQIPTNLAQETLDHVKVQMLVRAYQVSGHLRAKVDPLEMTLGYDPNRKEHSEFKIENYGWTESDLDRKVTLGPGILPRFAKDGSNEYTIREIIDMLEKTYCGTIGAQYMHIPSRTKCDWIRERVEVPVPFKYTKDEKRRILDRLMWSTLFESFLSTKFPNDKRFGLEGGETMVPGMKQLIDASVDAGIEDIVIGMPHRGRLNMLSNVVRKPNENIFHEFSGSATFDEGSGDVKYHLGMNYQRPTTGGNRVNLSLVANPSHLEAEDPVVLGQTRAIQHAKRDEGVFNKAMGVLMHGDAAVEAQGVVYETLGTCNLQSFSTGGTIHIIVNNQIGFTTDPRSGRSTPYPSDFAKNIDAPVFHVNGDDVEAVIFVFDLAAQWRATFKQDVVIDLICYRKHGHNETDQPSFTQPMMYKKIATKETALAQYEKKLIDEGTFTKEDIEEHRNWIWGVLEDSFQKSKEVGSEMEDQWIAKPWKGFKTVRELATEILPHEPTAIAEEQVRKIGDTISSWPEDINVHRNLRRILGARKKSTDTGDGIDWSTGEALAFGSLLQEGHHIRITGQDVERGTFSQRHAVLHDQDSDRVYTPLKELSSDPNDFVISNSHLSEYGVLGYEYGYSLHDPRAFVMWEAQFGDFANTAQVIIDQFIAAGESKWMQRSGLVLSLPHGYDGQGPEHSSARLERYLQLGNEDSRYFPTEHQLQRQHQDCNIQVAYPTTPANLFHLLRRQMHRQFRKPLILLFSKSLLRHPLARSPISEFTGDSGFQWVIDDVEVGKSINNREEIKRVVFMTGQVYATLHKARADAEIKDTAFVKLEQLHPFPYEQVRTILNSYPNASDIVWCQEEPLNAGAWSYVEPRLATTIAESAHADKKARYTGRAPSASVAAGSKVMHKAQEEAFIKDTLGL</sequence>
<dbReference type="NCBIfam" id="NF008907">
    <property type="entry name" value="PRK12270.1"/>
    <property type="match status" value="1"/>
</dbReference>
<keyword evidence="11" id="KW-0496">Mitochondrion</keyword>
<dbReference type="OrthoDB" id="413077at2759"/>
<organism evidence="17 18">
    <name type="scientific">Wickerhamiella sorbophila</name>
    <dbReference type="NCBI Taxonomy" id="45607"/>
    <lineage>
        <taxon>Eukaryota</taxon>
        <taxon>Fungi</taxon>
        <taxon>Dikarya</taxon>
        <taxon>Ascomycota</taxon>
        <taxon>Saccharomycotina</taxon>
        <taxon>Dipodascomycetes</taxon>
        <taxon>Dipodascales</taxon>
        <taxon>Trichomonascaceae</taxon>
        <taxon>Wickerhamiella</taxon>
    </lineage>
</organism>
<evidence type="ECO:0000256" key="12">
    <source>
        <dbReference type="ARBA" id="ARBA00037426"/>
    </source>
</evidence>
<dbReference type="GeneID" id="36514864"/>